<protein>
    <submittedName>
        <fullName evidence="1">Unannotated protein</fullName>
    </submittedName>
</protein>
<reference evidence="1" key="1">
    <citation type="submission" date="2020-05" db="EMBL/GenBank/DDBJ databases">
        <authorList>
            <person name="Chiriac C."/>
            <person name="Salcher M."/>
            <person name="Ghai R."/>
            <person name="Kavagutti S V."/>
        </authorList>
    </citation>
    <scope>NUCLEOTIDE SEQUENCE</scope>
</reference>
<gene>
    <name evidence="1" type="ORF">UFOPK2373_00376</name>
</gene>
<dbReference type="PANTHER" id="PTHR40050:SF1">
    <property type="entry name" value="INNER SPORE COAT PROTEIN H"/>
    <property type="match status" value="1"/>
</dbReference>
<proteinExistence type="predicted"/>
<dbReference type="EMBL" id="CAEZXL010000044">
    <property type="protein sequence ID" value="CAB4683055.1"/>
    <property type="molecule type" value="Genomic_DNA"/>
</dbReference>
<evidence type="ECO:0000313" key="1">
    <source>
        <dbReference type="EMBL" id="CAB4683055.1"/>
    </source>
</evidence>
<accession>A0A6J6NEA8</accession>
<sequence>MLTKHLANRLAALIIIVMAGSSLNSGIAQATPNYIEGTDAGAVIFNPLQVSRISLKMSDSDYNSMRWPNVSWDNEGDWRETQMRFTLGSKTYGPYRVGVHLKGAWGSWRDITGKAAFKIKMDAFVKGQSLFGITKMTLNNMVQDGSYIHEVLTYRLFRAVGVPAPRTGFADVTLNGIDYGLHLNVETVNPEMLKRWNITSSQMVKGAVPTFPDFWPGVEPNFAIESGIKTSYTMLTKLIDANQLEGDAWWDEIQKVADIKEMTLEWATEIYTGHWDGYVRNRNNYFVNFDESGKAIMLPWGTDQTWNGSYSYFESAGLMLNKCFGSTECTEMYQQSMARVANKAKALELPQMAARVSSAIRNSVTEDAFGPGLDNAQGAQSWTVMQLNSQQELLSSMTTPWDTSLRHVSINGIKRDADTVITLEPGTRSVRLGLFPSQTGATTAIQPIGTFKAGLNSAYVRVISADGMHNNIEKVMFYVLTKRTNVTKVSFTPGKNTLTSEGKQIADALAVKYQGSDSLTLAISLAKNQPGAKALLEQRTTTLLAALRLHGIVPVKVTQTLVATGSTNSLTVTGSYRN</sequence>
<name>A0A6J6NEA8_9ZZZZ</name>
<dbReference type="AlphaFoldDB" id="A0A6J6NEA8"/>
<dbReference type="Pfam" id="PF08757">
    <property type="entry name" value="CotH"/>
    <property type="match status" value="1"/>
</dbReference>
<dbReference type="InterPro" id="IPR014867">
    <property type="entry name" value="Spore_coat_CotH_CotH2/3/7"/>
</dbReference>
<dbReference type="PANTHER" id="PTHR40050">
    <property type="entry name" value="INNER SPORE COAT PROTEIN H"/>
    <property type="match status" value="1"/>
</dbReference>
<organism evidence="1">
    <name type="scientific">freshwater metagenome</name>
    <dbReference type="NCBI Taxonomy" id="449393"/>
    <lineage>
        <taxon>unclassified sequences</taxon>
        <taxon>metagenomes</taxon>
        <taxon>ecological metagenomes</taxon>
    </lineage>
</organism>